<dbReference type="OrthoDB" id="5851853at2759"/>
<gene>
    <name evidence="2" type="ORF">DICVIV_00871</name>
</gene>
<evidence type="ECO:0008006" key="4">
    <source>
        <dbReference type="Google" id="ProtNLM"/>
    </source>
</evidence>
<feature type="coiled-coil region" evidence="1">
    <location>
        <begin position="432"/>
        <end position="459"/>
    </location>
</feature>
<dbReference type="STRING" id="29172.A0A0D8Y9X3"/>
<feature type="coiled-coil region" evidence="1">
    <location>
        <begin position="163"/>
        <end position="217"/>
    </location>
</feature>
<reference evidence="3" key="2">
    <citation type="journal article" date="2016" name="Sci. Rep.">
        <title>Dictyocaulus viviparus genome, variome and transcriptome elucidate lungworm biology and support future intervention.</title>
        <authorList>
            <person name="McNulty S.N."/>
            <person name="Strube C."/>
            <person name="Rosa B.A."/>
            <person name="Martin J.C."/>
            <person name="Tyagi R."/>
            <person name="Choi Y.J."/>
            <person name="Wang Q."/>
            <person name="Hallsworth Pepin K."/>
            <person name="Zhang X."/>
            <person name="Ozersky P."/>
            <person name="Wilson R.K."/>
            <person name="Sternberg P.W."/>
            <person name="Gasser R.B."/>
            <person name="Mitreva M."/>
        </authorList>
    </citation>
    <scope>NUCLEOTIDE SEQUENCE [LARGE SCALE GENOMIC DNA]</scope>
    <source>
        <strain evidence="3">HannoverDv2000</strain>
    </source>
</reference>
<sequence length="569" mass="64751">MAMKSIYIEAVRNRTSLAEKCIERFLALEKWLDGKNRLLVVLGPPSMDPVIGSTQMSQIEVVNAEMDNERMSLVKLNKSVDSLLETSSSATFTVMMNNLNSRWSVFEKELDEKVCNIRRALKLGAEVKSMHKEIMNGVALLESNVENIGSLQPSDIESRINEITALKSSKSELDSEIERLTQLVSTYSETELNFINKSDLNDEINNTKRRVAEVGRKLNHLETVILSSRNQEGEIEKRMDVLLNLMREARSEMDEASPISADSNRLEELLVYIDTLLCKINEAETDFPYVRAAVTDHLKQSPNDVLQPKLHDLTANWISTIDEVKDRKAVVTKVLELIAQFSNLEQSLRRALEEDEIELASVMASDNNVEVHSKLKSMETISEKRMVDAHTLIALSSRINACAPGPDANKFQRNAENFLNDCSNISKRINMMVDLVQRKEELSEKFNRLTDEAHRVLDDMDQRTDNLASSELVITKLTEVTKFWDHLHRELVLCGDELKKTLTPKKATSVDEVLAQLCNEFAVLNQKLRSLEVKFDVNKNELERLSEETNKIKNDVTTLFMVMFALSDR</sequence>
<dbReference type="Gene3D" id="1.20.58.60">
    <property type="match status" value="1"/>
</dbReference>
<reference evidence="2 3" key="1">
    <citation type="submission" date="2013-11" db="EMBL/GenBank/DDBJ databases">
        <title>Draft genome of the bovine lungworm Dictyocaulus viviparus.</title>
        <authorList>
            <person name="Mitreva M."/>
        </authorList>
    </citation>
    <scope>NUCLEOTIDE SEQUENCE [LARGE SCALE GENOMIC DNA]</scope>
    <source>
        <strain evidence="2 3">HannoverDv2000</strain>
    </source>
</reference>
<feature type="coiled-coil region" evidence="1">
    <location>
        <begin position="514"/>
        <end position="555"/>
    </location>
</feature>
<evidence type="ECO:0000256" key="1">
    <source>
        <dbReference type="SAM" id="Coils"/>
    </source>
</evidence>
<accession>A0A0D8Y9X3</accession>
<dbReference type="SUPFAM" id="SSF46966">
    <property type="entry name" value="Spectrin repeat"/>
    <property type="match status" value="1"/>
</dbReference>
<dbReference type="EMBL" id="KN716157">
    <property type="protein sequence ID" value="KJH53002.1"/>
    <property type="molecule type" value="Genomic_DNA"/>
</dbReference>
<keyword evidence="3" id="KW-1185">Reference proteome</keyword>
<evidence type="ECO:0000313" key="3">
    <source>
        <dbReference type="Proteomes" id="UP000053766"/>
    </source>
</evidence>
<keyword evidence="1" id="KW-0175">Coiled coil</keyword>
<dbReference type="AlphaFoldDB" id="A0A0D8Y9X3"/>
<proteinExistence type="predicted"/>
<evidence type="ECO:0000313" key="2">
    <source>
        <dbReference type="EMBL" id="KJH53002.1"/>
    </source>
</evidence>
<organism evidence="2 3">
    <name type="scientific">Dictyocaulus viviparus</name>
    <name type="common">Bovine lungworm</name>
    <dbReference type="NCBI Taxonomy" id="29172"/>
    <lineage>
        <taxon>Eukaryota</taxon>
        <taxon>Metazoa</taxon>
        <taxon>Ecdysozoa</taxon>
        <taxon>Nematoda</taxon>
        <taxon>Chromadorea</taxon>
        <taxon>Rhabditida</taxon>
        <taxon>Rhabditina</taxon>
        <taxon>Rhabditomorpha</taxon>
        <taxon>Strongyloidea</taxon>
        <taxon>Metastrongylidae</taxon>
        <taxon>Dictyocaulus</taxon>
    </lineage>
</organism>
<protein>
    <recommendedName>
        <fullName evidence="4">Spectrin repeat-containing domain protein</fullName>
    </recommendedName>
</protein>
<name>A0A0D8Y9X3_DICVI</name>
<dbReference type="Proteomes" id="UP000053766">
    <property type="component" value="Unassembled WGS sequence"/>
</dbReference>